<dbReference type="AlphaFoldDB" id="A0A1I3FDF3"/>
<evidence type="ECO:0000256" key="11">
    <source>
        <dbReference type="SAM" id="MobiDB-lite"/>
    </source>
</evidence>
<dbReference type="Pfam" id="PF00107">
    <property type="entry name" value="ADH_zinc_N"/>
    <property type="match status" value="1"/>
</dbReference>
<dbReference type="InterPro" id="IPR020843">
    <property type="entry name" value="ER"/>
</dbReference>
<dbReference type="InterPro" id="IPR036291">
    <property type="entry name" value="NAD(P)-bd_dom_sf"/>
</dbReference>
<dbReference type="Pfam" id="PF08240">
    <property type="entry name" value="ADH_N"/>
    <property type="match status" value="1"/>
</dbReference>
<dbReference type="Gene3D" id="3.90.180.10">
    <property type="entry name" value="Medium-chain alcohol dehydrogenases, catalytic domain"/>
    <property type="match status" value="1"/>
</dbReference>
<evidence type="ECO:0000256" key="9">
    <source>
        <dbReference type="ARBA" id="ARBA00038963"/>
    </source>
</evidence>
<sequence length="325" mass="34224">MRVVEATGDGLAAVGPADRPEPPAPGRGEVKLQMLAMSVNPADLLLLEGRYGVKPEPPFIPGAEGVARVLEIGEGVTDLAVGDLAIPLPGPAWVERMTLPRAAVVPIPPDADLDQAAMLKANPATALAMLKDIVGLQPGDWVAQNAANSAVGVNVIRLARALGLKTINVVRRPGPEERLYALGADAVLVHDGEGLPPAAPGRAKLAFDAVGGWGTEALAKLCDEGAVIANYGLLSGEPCRMDPSHLVFRDITLKGFWLTKWFREQPKEKVAETYAYLVERLKTGEIGAPVAARYPLERAAEAVAHAARDARDGKVLLITSAHPEA</sequence>
<proteinExistence type="inferred from homology"/>
<dbReference type="InterPro" id="IPR051034">
    <property type="entry name" value="Mito_Enoyl-ACP_Reductase"/>
</dbReference>
<evidence type="ECO:0000256" key="2">
    <source>
        <dbReference type="ARBA" id="ARBA00022516"/>
    </source>
</evidence>
<keyword evidence="14" id="KW-1185">Reference proteome</keyword>
<evidence type="ECO:0000313" key="14">
    <source>
        <dbReference type="Proteomes" id="UP000199377"/>
    </source>
</evidence>
<dbReference type="STRING" id="1114924.SAMN05216258_104211"/>
<dbReference type="Gene3D" id="3.40.50.720">
    <property type="entry name" value="NAD(P)-binding Rossmann-like Domain"/>
    <property type="match status" value="1"/>
</dbReference>
<evidence type="ECO:0000256" key="1">
    <source>
        <dbReference type="ARBA" id="ARBA00010371"/>
    </source>
</evidence>
<comment type="similarity">
    <text evidence="1">Belongs to the zinc-containing alcohol dehydrogenase family. Quinone oxidoreductase subfamily.</text>
</comment>
<dbReference type="InterPro" id="IPR013154">
    <property type="entry name" value="ADH-like_N"/>
</dbReference>
<evidence type="ECO:0000256" key="4">
    <source>
        <dbReference type="ARBA" id="ARBA00022857"/>
    </source>
</evidence>
<dbReference type="EC" id="1.3.1.104" evidence="9"/>
<keyword evidence="7" id="KW-0443">Lipid metabolism</keyword>
<dbReference type="PANTHER" id="PTHR43981">
    <property type="entry name" value="ENOYL-[ACYL-CARRIER-PROTEIN] REDUCTASE, MITOCHONDRIAL"/>
    <property type="match status" value="1"/>
</dbReference>
<organism evidence="13 14">
    <name type="scientific">Albimonas pacifica</name>
    <dbReference type="NCBI Taxonomy" id="1114924"/>
    <lineage>
        <taxon>Bacteria</taxon>
        <taxon>Pseudomonadati</taxon>
        <taxon>Pseudomonadota</taxon>
        <taxon>Alphaproteobacteria</taxon>
        <taxon>Rhodobacterales</taxon>
        <taxon>Paracoccaceae</taxon>
        <taxon>Albimonas</taxon>
    </lineage>
</organism>
<evidence type="ECO:0000256" key="8">
    <source>
        <dbReference type="ARBA" id="ARBA00023160"/>
    </source>
</evidence>
<accession>A0A1I3FDF3</accession>
<evidence type="ECO:0000256" key="10">
    <source>
        <dbReference type="ARBA" id="ARBA00048843"/>
    </source>
</evidence>
<keyword evidence="2" id="KW-0444">Lipid biosynthesis</keyword>
<evidence type="ECO:0000256" key="5">
    <source>
        <dbReference type="ARBA" id="ARBA00022946"/>
    </source>
</evidence>
<evidence type="ECO:0000313" key="13">
    <source>
        <dbReference type="EMBL" id="SFI09263.1"/>
    </source>
</evidence>
<keyword evidence="4" id="KW-0521">NADP</keyword>
<keyword evidence="8" id="KW-0275">Fatty acid biosynthesis</keyword>
<feature type="domain" description="Enoyl reductase (ER)" evidence="12">
    <location>
        <begin position="8"/>
        <end position="317"/>
    </location>
</feature>
<dbReference type="CDD" id="cd08290">
    <property type="entry name" value="ETR"/>
    <property type="match status" value="1"/>
</dbReference>
<keyword evidence="6" id="KW-0560">Oxidoreductase</keyword>
<dbReference type="GO" id="GO:0006633">
    <property type="term" value="P:fatty acid biosynthetic process"/>
    <property type="evidence" value="ECO:0007669"/>
    <property type="project" value="UniProtKB-KW"/>
</dbReference>
<dbReference type="OrthoDB" id="9788224at2"/>
<dbReference type="Proteomes" id="UP000199377">
    <property type="component" value="Unassembled WGS sequence"/>
</dbReference>
<dbReference type="EMBL" id="FOQH01000004">
    <property type="protein sequence ID" value="SFI09263.1"/>
    <property type="molecule type" value="Genomic_DNA"/>
</dbReference>
<reference evidence="13 14" key="1">
    <citation type="submission" date="2016-10" db="EMBL/GenBank/DDBJ databases">
        <authorList>
            <person name="de Groot N.N."/>
        </authorList>
    </citation>
    <scope>NUCLEOTIDE SEQUENCE [LARGE SCALE GENOMIC DNA]</scope>
    <source>
        <strain evidence="13 14">CGMCC 1.11030</strain>
    </source>
</reference>
<dbReference type="InterPro" id="IPR011032">
    <property type="entry name" value="GroES-like_sf"/>
</dbReference>
<evidence type="ECO:0000256" key="7">
    <source>
        <dbReference type="ARBA" id="ARBA00023098"/>
    </source>
</evidence>
<dbReference type="SUPFAM" id="SSF51735">
    <property type="entry name" value="NAD(P)-binding Rossmann-fold domains"/>
    <property type="match status" value="1"/>
</dbReference>
<dbReference type="SMART" id="SM00829">
    <property type="entry name" value="PKS_ER"/>
    <property type="match status" value="1"/>
</dbReference>
<dbReference type="SUPFAM" id="SSF50129">
    <property type="entry name" value="GroES-like"/>
    <property type="match status" value="1"/>
</dbReference>
<evidence type="ECO:0000256" key="6">
    <source>
        <dbReference type="ARBA" id="ARBA00023002"/>
    </source>
</evidence>
<keyword evidence="3" id="KW-0276">Fatty acid metabolism</keyword>
<dbReference type="InterPro" id="IPR013149">
    <property type="entry name" value="ADH-like_C"/>
</dbReference>
<dbReference type="PANTHER" id="PTHR43981:SF2">
    <property type="entry name" value="ENOYL-[ACYL-CARRIER-PROTEIN] REDUCTASE, MITOCHONDRIAL"/>
    <property type="match status" value="1"/>
</dbReference>
<name>A0A1I3FDF3_9RHOB</name>
<keyword evidence="5" id="KW-0809">Transit peptide</keyword>
<dbReference type="GO" id="GO:0141148">
    <property type="term" value="F:enoyl-[acyl-carrier-protein] reductase (NADPH) activity"/>
    <property type="evidence" value="ECO:0007669"/>
    <property type="project" value="UniProtKB-EC"/>
</dbReference>
<protein>
    <recommendedName>
        <fullName evidence="9">enoyl-[acyl-carrier-protein] reductase</fullName>
        <ecNumber evidence="9">1.3.1.104</ecNumber>
    </recommendedName>
</protein>
<feature type="region of interest" description="Disordered" evidence="11">
    <location>
        <begin position="1"/>
        <end position="27"/>
    </location>
</feature>
<evidence type="ECO:0000256" key="3">
    <source>
        <dbReference type="ARBA" id="ARBA00022832"/>
    </source>
</evidence>
<gene>
    <name evidence="13" type="ORF">SAMN05216258_104211</name>
</gene>
<evidence type="ECO:0000259" key="12">
    <source>
        <dbReference type="SMART" id="SM00829"/>
    </source>
</evidence>
<dbReference type="RefSeq" id="WP_092859507.1">
    <property type="nucleotide sequence ID" value="NZ_FOQH01000004.1"/>
</dbReference>
<comment type="catalytic activity">
    <reaction evidence="10">
        <text>a 2,3-saturated acyl-[ACP] + NADP(+) = a (2E)-enoyl-[ACP] + NADPH + H(+)</text>
        <dbReference type="Rhea" id="RHEA:22564"/>
        <dbReference type="Rhea" id="RHEA-COMP:9925"/>
        <dbReference type="Rhea" id="RHEA-COMP:9926"/>
        <dbReference type="ChEBI" id="CHEBI:15378"/>
        <dbReference type="ChEBI" id="CHEBI:57783"/>
        <dbReference type="ChEBI" id="CHEBI:58349"/>
        <dbReference type="ChEBI" id="CHEBI:78784"/>
        <dbReference type="ChEBI" id="CHEBI:78785"/>
        <dbReference type="EC" id="1.3.1.104"/>
    </reaction>
</comment>